<keyword evidence="3" id="KW-1185">Reference proteome</keyword>
<feature type="region of interest" description="Disordered" evidence="1">
    <location>
        <begin position="175"/>
        <end position="209"/>
    </location>
</feature>
<accession>A0A9N7VDZ9</accession>
<gene>
    <name evidence="2" type="ORF">PLEPLA_LOCUS35714</name>
</gene>
<feature type="compositionally biased region" description="Polar residues" evidence="1">
    <location>
        <begin position="191"/>
        <end position="202"/>
    </location>
</feature>
<dbReference type="AlphaFoldDB" id="A0A9N7VDZ9"/>
<dbReference type="Proteomes" id="UP001153269">
    <property type="component" value="Unassembled WGS sequence"/>
</dbReference>
<reference evidence="2" key="1">
    <citation type="submission" date="2020-03" db="EMBL/GenBank/DDBJ databases">
        <authorList>
            <person name="Weist P."/>
        </authorList>
    </citation>
    <scope>NUCLEOTIDE SEQUENCE</scope>
</reference>
<sequence length="258" mass="27991">MERAYGLAKAFNTSQLPRDAAVISFRERKRRRAPVNTRPAALPAGTFTRPQEVEEVRNVSAAEARTTRPDEECDGCEQMGEESLGATCVLKSWAASALAYAALGTSMSRLRYLLLPRVDSLQPHKAVGRTGVILTTSTLATALKHHQLQELLPGRGTDGGDLVMHGEILVDTGRPSPGGAACPQTEPLCKTGNQSTSSQAGKQGTDRHQRVFSSCLSAVRFRQRHLISRDENSRRTRSSSPHLRSSEAGTCGKNVQTR</sequence>
<name>A0A9N7VDZ9_PLEPL</name>
<dbReference type="EMBL" id="CADEAL010003963">
    <property type="protein sequence ID" value="CAB1448051.1"/>
    <property type="molecule type" value="Genomic_DNA"/>
</dbReference>
<comment type="caution">
    <text evidence="2">The sequence shown here is derived from an EMBL/GenBank/DDBJ whole genome shotgun (WGS) entry which is preliminary data.</text>
</comment>
<evidence type="ECO:0000256" key="1">
    <source>
        <dbReference type="SAM" id="MobiDB-lite"/>
    </source>
</evidence>
<evidence type="ECO:0000313" key="3">
    <source>
        <dbReference type="Proteomes" id="UP001153269"/>
    </source>
</evidence>
<evidence type="ECO:0000313" key="2">
    <source>
        <dbReference type="EMBL" id="CAB1448051.1"/>
    </source>
</evidence>
<protein>
    <submittedName>
        <fullName evidence="2">Uncharacterized protein</fullName>
    </submittedName>
</protein>
<proteinExistence type="predicted"/>
<feature type="region of interest" description="Disordered" evidence="1">
    <location>
        <begin position="226"/>
        <end position="258"/>
    </location>
</feature>
<organism evidence="2 3">
    <name type="scientific">Pleuronectes platessa</name>
    <name type="common">European plaice</name>
    <dbReference type="NCBI Taxonomy" id="8262"/>
    <lineage>
        <taxon>Eukaryota</taxon>
        <taxon>Metazoa</taxon>
        <taxon>Chordata</taxon>
        <taxon>Craniata</taxon>
        <taxon>Vertebrata</taxon>
        <taxon>Euteleostomi</taxon>
        <taxon>Actinopterygii</taxon>
        <taxon>Neopterygii</taxon>
        <taxon>Teleostei</taxon>
        <taxon>Neoteleostei</taxon>
        <taxon>Acanthomorphata</taxon>
        <taxon>Carangaria</taxon>
        <taxon>Pleuronectiformes</taxon>
        <taxon>Pleuronectoidei</taxon>
        <taxon>Pleuronectidae</taxon>
        <taxon>Pleuronectes</taxon>
    </lineage>
</organism>